<comment type="caution">
    <text evidence="2">The sequence shown here is derived from an EMBL/GenBank/DDBJ whole genome shotgun (WGS) entry which is preliminary data.</text>
</comment>
<keyword evidence="1" id="KW-0812">Transmembrane</keyword>
<dbReference type="EMBL" id="VAWE01000001">
    <property type="protein sequence ID" value="TLQ47820.1"/>
    <property type="molecule type" value="Genomic_DNA"/>
</dbReference>
<dbReference type="AlphaFoldDB" id="A0A5R9EC97"/>
<keyword evidence="3" id="KW-1185">Reference proteome</keyword>
<reference evidence="2 3" key="1">
    <citation type="submission" date="2019-05" db="EMBL/GenBank/DDBJ databases">
        <title>Streptomyces marianii sp. nov., a novel marine actinomycete from southern coast of India.</title>
        <authorList>
            <person name="Iniyan A.M."/>
            <person name="Wink J."/>
            <person name="Ramprasad E."/>
            <person name="Ramana C.V."/>
            <person name="Bunk B."/>
            <person name="Sproer C."/>
            <person name="Joseph F.-J.R.S."/>
            <person name="Vincent S.G.P."/>
        </authorList>
    </citation>
    <scope>NUCLEOTIDE SEQUENCE [LARGE SCALE GENOMIC DNA]</scope>
    <source>
        <strain evidence="2 3">ICN19</strain>
    </source>
</reference>
<dbReference type="RefSeq" id="WP_138057099.1">
    <property type="nucleotide sequence ID" value="NZ_VAWE01000001.1"/>
</dbReference>
<name>A0A5R9EC97_9ACTN</name>
<proteinExistence type="predicted"/>
<evidence type="ECO:0000313" key="2">
    <source>
        <dbReference type="EMBL" id="TLQ47820.1"/>
    </source>
</evidence>
<organism evidence="2 3">
    <name type="scientific">Streptomyces marianii</name>
    <dbReference type="NCBI Taxonomy" id="1817406"/>
    <lineage>
        <taxon>Bacteria</taxon>
        <taxon>Bacillati</taxon>
        <taxon>Actinomycetota</taxon>
        <taxon>Actinomycetes</taxon>
        <taxon>Kitasatosporales</taxon>
        <taxon>Streptomycetaceae</taxon>
        <taxon>Streptomyces</taxon>
    </lineage>
</organism>
<evidence type="ECO:0000313" key="3">
    <source>
        <dbReference type="Proteomes" id="UP000305921"/>
    </source>
</evidence>
<feature type="transmembrane region" description="Helical" evidence="1">
    <location>
        <begin position="12"/>
        <end position="33"/>
    </location>
</feature>
<dbReference type="Proteomes" id="UP000305921">
    <property type="component" value="Unassembled WGS sequence"/>
</dbReference>
<keyword evidence="1" id="KW-1133">Transmembrane helix</keyword>
<evidence type="ECO:0000256" key="1">
    <source>
        <dbReference type="SAM" id="Phobius"/>
    </source>
</evidence>
<accession>A0A5R9EC97</accession>
<gene>
    <name evidence="2" type="ORF">FEF34_37245</name>
</gene>
<keyword evidence="1" id="KW-0472">Membrane</keyword>
<protein>
    <submittedName>
        <fullName evidence="2">Uncharacterized protein</fullName>
    </submittedName>
</protein>
<sequence>METYLNLMLIRFGLIVGAVVVLALLVFAAALVLKRRGRLDEARRYAGPVVRAGLRAAARRLEGGKSTASWSRGRDGRR</sequence>